<dbReference type="Gene3D" id="3.40.630.30">
    <property type="match status" value="1"/>
</dbReference>
<dbReference type="GO" id="GO:0016747">
    <property type="term" value="F:acyltransferase activity, transferring groups other than amino-acyl groups"/>
    <property type="evidence" value="ECO:0007669"/>
    <property type="project" value="InterPro"/>
</dbReference>
<dbReference type="InterPro" id="IPR016181">
    <property type="entry name" value="Acyl_CoA_acyltransferase"/>
</dbReference>
<dbReference type="AlphaFoldDB" id="A0A6L5XN61"/>
<dbReference type="SUPFAM" id="SSF55729">
    <property type="entry name" value="Acyl-CoA N-acyltransferases (Nat)"/>
    <property type="match status" value="1"/>
</dbReference>
<dbReference type="PROSITE" id="PS51186">
    <property type="entry name" value="GNAT"/>
    <property type="match status" value="1"/>
</dbReference>
<dbReference type="RefSeq" id="WP_154512391.1">
    <property type="nucleotide sequence ID" value="NZ_VUMH01000013.1"/>
</dbReference>
<evidence type="ECO:0000259" key="3">
    <source>
        <dbReference type="PROSITE" id="PS51186"/>
    </source>
</evidence>
<name>A0A6L5XN61_9BACT</name>
<sequence length="162" mass="18232">MTREDGEAIAPDAFCIRPAEERDRAAIENIAQSAYAVYLERMDIKPFPMIDDYGVHIRNGNILVLEAAGRVEGYVVLLPRDKDTLLLDNIAVRPGSRGTGYGRALAGCAEEKARSLGCRRIQLYTNEVMTENLAWYPRLGYTESHGCVEKGYRRVYFVKTLL</sequence>
<accession>A0A6L5XN61</accession>
<reference evidence="4 5" key="1">
    <citation type="submission" date="2019-09" db="EMBL/GenBank/DDBJ databases">
        <title>In-depth cultivation of the pig gut microbiome towards novel bacterial diversity and tailored functional studies.</title>
        <authorList>
            <person name="Wylensek D."/>
            <person name="Hitch T.C.A."/>
            <person name="Clavel T."/>
        </authorList>
    </citation>
    <scope>NUCLEOTIDE SEQUENCE [LARGE SCALE GENOMIC DNA]</scope>
    <source>
        <strain evidence="4 5">PG-178-WT-4</strain>
    </source>
</reference>
<dbReference type="InterPro" id="IPR000182">
    <property type="entry name" value="GNAT_dom"/>
</dbReference>
<evidence type="ECO:0000313" key="4">
    <source>
        <dbReference type="EMBL" id="MSS28723.1"/>
    </source>
</evidence>
<dbReference type="InterPro" id="IPR050832">
    <property type="entry name" value="Bact_Acetyltransf"/>
</dbReference>
<feature type="domain" description="N-acetyltransferase" evidence="3">
    <location>
        <begin position="14"/>
        <end position="162"/>
    </location>
</feature>
<dbReference type="Pfam" id="PF00583">
    <property type="entry name" value="Acetyltransf_1"/>
    <property type="match status" value="1"/>
</dbReference>
<dbReference type="Proteomes" id="UP000477488">
    <property type="component" value="Unassembled WGS sequence"/>
</dbReference>
<evidence type="ECO:0000313" key="5">
    <source>
        <dbReference type="Proteomes" id="UP000477488"/>
    </source>
</evidence>
<evidence type="ECO:0000256" key="2">
    <source>
        <dbReference type="ARBA" id="ARBA00023315"/>
    </source>
</evidence>
<dbReference type="EMBL" id="VUMH01000013">
    <property type="protein sequence ID" value="MSS28723.1"/>
    <property type="molecule type" value="Genomic_DNA"/>
</dbReference>
<keyword evidence="1 4" id="KW-0808">Transferase</keyword>
<protein>
    <submittedName>
        <fullName evidence="4">GNAT family N-acetyltransferase</fullName>
    </submittedName>
</protein>
<keyword evidence="2" id="KW-0012">Acyltransferase</keyword>
<comment type="caution">
    <text evidence="4">The sequence shown here is derived from an EMBL/GenBank/DDBJ whole genome shotgun (WGS) entry which is preliminary data.</text>
</comment>
<dbReference type="PANTHER" id="PTHR43877">
    <property type="entry name" value="AMINOALKYLPHOSPHONATE N-ACETYLTRANSFERASE-RELATED-RELATED"/>
    <property type="match status" value="1"/>
</dbReference>
<evidence type="ECO:0000256" key="1">
    <source>
        <dbReference type="ARBA" id="ARBA00022679"/>
    </source>
</evidence>
<proteinExistence type="predicted"/>
<keyword evidence="5" id="KW-1185">Reference proteome</keyword>
<gene>
    <name evidence="4" type="ORF">FYJ44_11925</name>
</gene>
<organism evidence="4 5">
    <name type="scientific">Desulfovibrio porci</name>
    <dbReference type="NCBI Taxonomy" id="2605782"/>
    <lineage>
        <taxon>Bacteria</taxon>
        <taxon>Pseudomonadati</taxon>
        <taxon>Thermodesulfobacteriota</taxon>
        <taxon>Desulfovibrionia</taxon>
        <taxon>Desulfovibrionales</taxon>
        <taxon>Desulfovibrionaceae</taxon>
        <taxon>Desulfovibrio</taxon>
    </lineage>
</organism>
<dbReference type="CDD" id="cd04301">
    <property type="entry name" value="NAT_SF"/>
    <property type="match status" value="1"/>
</dbReference>